<accession>A0AA37GQN9</accession>
<sequence length="101" mass="11255">MCHIAQYSCPQCTFLTRVRLTHCNPVMDRGHVPSKTVYIDVIRNFCWSPMEGCRGLVFGSCVGNKSCENVDRRGRSQEQYEAPPKTTTAARVAGEISITSV</sequence>
<protein>
    <submittedName>
        <fullName evidence="1">Uncharacterized protein</fullName>
    </submittedName>
</protein>
<keyword evidence="2" id="KW-1185">Reference proteome</keyword>
<dbReference type="Proteomes" id="UP001055172">
    <property type="component" value="Unassembled WGS sequence"/>
</dbReference>
<dbReference type="AlphaFoldDB" id="A0AA37GQN9"/>
<gene>
    <name evidence="1" type="ORF">ColLi_07873</name>
</gene>
<evidence type="ECO:0000313" key="2">
    <source>
        <dbReference type="Proteomes" id="UP001055172"/>
    </source>
</evidence>
<name>A0AA37GQN9_9PEZI</name>
<organism evidence="1 2">
    <name type="scientific">Colletotrichum liriopes</name>
    <dbReference type="NCBI Taxonomy" id="708192"/>
    <lineage>
        <taxon>Eukaryota</taxon>
        <taxon>Fungi</taxon>
        <taxon>Dikarya</taxon>
        <taxon>Ascomycota</taxon>
        <taxon>Pezizomycotina</taxon>
        <taxon>Sordariomycetes</taxon>
        <taxon>Hypocreomycetidae</taxon>
        <taxon>Glomerellales</taxon>
        <taxon>Glomerellaceae</taxon>
        <taxon>Colletotrichum</taxon>
        <taxon>Colletotrichum spaethianum species complex</taxon>
    </lineage>
</organism>
<proteinExistence type="predicted"/>
<evidence type="ECO:0000313" key="1">
    <source>
        <dbReference type="EMBL" id="GJC85035.1"/>
    </source>
</evidence>
<dbReference type="EMBL" id="BPPX01000016">
    <property type="protein sequence ID" value="GJC85035.1"/>
    <property type="molecule type" value="Genomic_DNA"/>
</dbReference>
<comment type="caution">
    <text evidence="1">The sequence shown here is derived from an EMBL/GenBank/DDBJ whole genome shotgun (WGS) entry which is preliminary data.</text>
</comment>
<reference evidence="1 2" key="1">
    <citation type="submission" date="2021-07" db="EMBL/GenBank/DDBJ databases">
        <title>Genome data of Colletotrichum spaethianum.</title>
        <authorList>
            <person name="Utami Y.D."/>
            <person name="Hiruma K."/>
        </authorList>
    </citation>
    <scope>NUCLEOTIDE SEQUENCE [LARGE SCALE GENOMIC DNA]</scope>
    <source>
        <strain evidence="1 2">MAFF 242679</strain>
    </source>
</reference>